<name>A0A9P1GIS7_9DINO</name>
<dbReference type="OrthoDB" id="409980at2759"/>
<evidence type="ECO:0000313" key="4">
    <source>
        <dbReference type="Proteomes" id="UP001152797"/>
    </source>
</evidence>
<evidence type="ECO:0000313" key="2">
    <source>
        <dbReference type="EMBL" id="CAI4011804.1"/>
    </source>
</evidence>
<accession>A0A9P1GIS7</accession>
<dbReference type="EMBL" id="CAMXCT010005235">
    <property type="protein sequence ID" value="CAI4011804.1"/>
    <property type="molecule type" value="Genomic_DNA"/>
</dbReference>
<evidence type="ECO:0000256" key="1">
    <source>
        <dbReference type="SAM" id="MobiDB-lite"/>
    </source>
</evidence>
<dbReference type="Proteomes" id="UP001152797">
    <property type="component" value="Unassembled WGS sequence"/>
</dbReference>
<dbReference type="EMBL" id="CAMXCT020005235">
    <property type="protein sequence ID" value="CAL1165179.1"/>
    <property type="molecule type" value="Genomic_DNA"/>
</dbReference>
<dbReference type="EMBL" id="CAMXCT030005235">
    <property type="protein sequence ID" value="CAL4799116.1"/>
    <property type="molecule type" value="Genomic_DNA"/>
</dbReference>
<protein>
    <submittedName>
        <fullName evidence="2">Uncharacterized protein</fullName>
    </submittedName>
</protein>
<comment type="caution">
    <text evidence="2">The sequence shown here is derived from an EMBL/GenBank/DDBJ whole genome shotgun (WGS) entry which is preliminary data.</text>
</comment>
<gene>
    <name evidence="2" type="ORF">C1SCF055_LOCUS36933</name>
</gene>
<keyword evidence="4" id="KW-1185">Reference proteome</keyword>
<reference evidence="2" key="1">
    <citation type="submission" date="2022-10" db="EMBL/GenBank/DDBJ databases">
        <authorList>
            <person name="Chen Y."/>
            <person name="Dougan E. K."/>
            <person name="Chan C."/>
            <person name="Rhodes N."/>
            <person name="Thang M."/>
        </authorList>
    </citation>
    <scope>NUCLEOTIDE SEQUENCE</scope>
</reference>
<evidence type="ECO:0000313" key="3">
    <source>
        <dbReference type="EMBL" id="CAL1165179.1"/>
    </source>
</evidence>
<dbReference type="AlphaFoldDB" id="A0A9P1GIS7"/>
<organism evidence="2">
    <name type="scientific">Cladocopium goreaui</name>
    <dbReference type="NCBI Taxonomy" id="2562237"/>
    <lineage>
        <taxon>Eukaryota</taxon>
        <taxon>Sar</taxon>
        <taxon>Alveolata</taxon>
        <taxon>Dinophyceae</taxon>
        <taxon>Suessiales</taxon>
        <taxon>Symbiodiniaceae</taxon>
        <taxon>Cladocopium</taxon>
    </lineage>
</organism>
<feature type="region of interest" description="Disordered" evidence="1">
    <location>
        <begin position="396"/>
        <end position="420"/>
    </location>
</feature>
<proteinExistence type="predicted"/>
<reference evidence="3" key="2">
    <citation type="submission" date="2024-04" db="EMBL/GenBank/DDBJ databases">
        <authorList>
            <person name="Chen Y."/>
            <person name="Shah S."/>
            <person name="Dougan E. K."/>
            <person name="Thang M."/>
            <person name="Chan C."/>
        </authorList>
    </citation>
    <scope>NUCLEOTIDE SEQUENCE [LARGE SCALE GENOMIC DNA]</scope>
</reference>
<sequence>MEVRPESVEDWCSLMPNLLEADGWHLACSVANSQLMHGSCPWGGRLIKFQLRDIRVKNAPQNAGTLIIRPEVRSLQQRNCSINGINIKSWDFIAPGEAIVHASVSCSIVRLCSVLFGDLAAQVMTCFYDDRATSVAWHQMVRRNFPTDGDSACAFWMEDAEQPYEYLILTRPQEEKEMFTVFVIARVYEDRFANWASRHFALVLRQARRTAESCLNRPGVVELRRADERFYVVLSMQSFKRGMPLVPALPGEHCVTDIDAGQPLGLRRWTRFEPDDLENPKFQLSQYIGLFVERLGFPIETFDTLDGQTLVPYQCVVRRDAWEAVRQRFNEAYPLQKTAYRHANGGSGAPGMHEDVMARFVPVAPKAWNMLEEQLAAAREPKLVVRKTFLEMQEDEHAEVGRPARRPKTLTLGRAGFRAH</sequence>